<dbReference type="OrthoDB" id="226310at2"/>
<keyword evidence="3" id="KW-1185">Reference proteome</keyword>
<sequence>MKNLFIVVLLLFSSLTWAEETQVENDPNKTAESDPIKVHATSSTNTYFLGEKFFLDIMLMGSDTVTPFEASEFPGFQHTIVSQKPLQVQKEKAYHIRLALVPVKSGQMVIPPQFIKVADKTYETQELAIEVKRPEISKDIKLDVQLSKTDVYVGEPILATVTWYTSLPLYAFKAVDLEVPILQNASFRVLNSRHEPNPNDKNAIGLPVSQNRIIALRGSTTIEEKEYEFLRFQRVIVPLSPGSFELGDARLLSVFPTKLKTTQQQKRWRPTYPSFFNNNFFDTEVNNSNVKKLMCLSPKLTVRVKELPTQGRPNDFYGLVGKVDLKVSADKVVLESGSPIKLDIDLSKHSFPEILEIPVLNQQLPFTQSFKLLPNKRIGELREDGTKFQRTLRPIDIDVKVIPSIRVPYFDPERQTYGVAKSEPIAIKVTAASELTAFDAIVSGPNKLKNHLEENSEGIRHNNLSANLLKSDPLVSDWIWAFLIPPGLFLIYYQLSAYSRLKVSDPKRALAIRAFRNFKSQNRAKSIHELDEQVQTYFADRLQLTAGAIIAQDLQETLKQYISQNDFDELRSLLDHLKIPRFTETHQSNIQLDELIQRSQKIVRLIERSLPNA</sequence>
<proteinExistence type="predicted"/>
<dbReference type="PANTHER" id="PTHR40940">
    <property type="entry name" value="PROTEIN BATD-RELATED"/>
    <property type="match status" value="1"/>
</dbReference>
<name>A6DLS6_9BACT</name>
<dbReference type="Proteomes" id="UP000004947">
    <property type="component" value="Unassembled WGS sequence"/>
</dbReference>
<comment type="caution">
    <text evidence="2">The sequence shown here is derived from an EMBL/GenBank/DDBJ whole genome shotgun (WGS) entry which is preliminary data.</text>
</comment>
<protein>
    <submittedName>
        <fullName evidence="2">Probable BatD</fullName>
    </submittedName>
</protein>
<accession>A6DLS6</accession>
<organism evidence="2 3">
    <name type="scientific">Lentisphaera araneosa HTCC2155</name>
    <dbReference type="NCBI Taxonomy" id="313628"/>
    <lineage>
        <taxon>Bacteria</taxon>
        <taxon>Pseudomonadati</taxon>
        <taxon>Lentisphaerota</taxon>
        <taxon>Lentisphaeria</taxon>
        <taxon>Lentisphaerales</taxon>
        <taxon>Lentisphaeraceae</taxon>
        <taxon>Lentisphaera</taxon>
    </lineage>
</organism>
<feature type="signal peptide" evidence="1">
    <location>
        <begin position="1"/>
        <end position="18"/>
    </location>
</feature>
<evidence type="ECO:0000313" key="3">
    <source>
        <dbReference type="Proteomes" id="UP000004947"/>
    </source>
</evidence>
<feature type="chain" id="PRO_5002694110" evidence="1">
    <location>
        <begin position="19"/>
        <end position="613"/>
    </location>
</feature>
<dbReference type="Pfam" id="PF13584">
    <property type="entry name" value="BatD"/>
    <property type="match status" value="1"/>
</dbReference>
<dbReference type="eggNOG" id="COG0457">
    <property type="taxonomic scope" value="Bacteria"/>
</dbReference>
<dbReference type="STRING" id="313628.LNTAR_05446"/>
<dbReference type="EMBL" id="ABCK01000009">
    <property type="protein sequence ID" value="EDM27531.1"/>
    <property type="molecule type" value="Genomic_DNA"/>
</dbReference>
<dbReference type="PANTHER" id="PTHR40940:SF2">
    <property type="entry name" value="BATD"/>
    <property type="match status" value="1"/>
</dbReference>
<dbReference type="AlphaFoldDB" id="A6DLS6"/>
<dbReference type="RefSeq" id="WP_007278834.1">
    <property type="nucleotide sequence ID" value="NZ_ABCK01000009.1"/>
</dbReference>
<keyword evidence="1" id="KW-0732">Signal</keyword>
<reference evidence="2 3" key="1">
    <citation type="journal article" date="2010" name="J. Bacteriol.">
        <title>Genome sequence of Lentisphaera araneosa HTCC2155T, the type species of the order Lentisphaerales in the phylum Lentisphaerae.</title>
        <authorList>
            <person name="Thrash J.C."/>
            <person name="Cho J.C."/>
            <person name="Vergin K.L."/>
            <person name="Morris R.M."/>
            <person name="Giovannoni S.J."/>
        </authorList>
    </citation>
    <scope>NUCLEOTIDE SEQUENCE [LARGE SCALE GENOMIC DNA]</scope>
    <source>
        <strain evidence="2 3">HTCC2155</strain>
    </source>
</reference>
<gene>
    <name evidence="2" type="ORF">LNTAR_05446</name>
</gene>
<evidence type="ECO:0000256" key="1">
    <source>
        <dbReference type="SAM" id="SignalP"/>
    </source>
</evidence>
<dbReference type="InterPro" id="IPR025738">
    <property type="entry name" value="BatD"/>
</dbReference>
<evidence type="ECO:0000313" key="2">
    <source>
        <dbReference type="EMBL" id="EDM27531.1"/>
    </source>
</evidence>